<proteinExistence type="predicted"/>
<name>C4Y5U0_CLAL4</name>
<dbReference type="KEGG" id="clu:CLUG_03524"/>
<dbReference type="EMBL" id="CH408079">
    <property type="protein sequence ID" value="EEQ39396.1"/>
    <property type="molecule type" value="Genomic_DNA"/>
</dbReference>
<reference evidence="1 2" key="1">
    <citation type="journal article" date="2009" name="Nature">
        <title>Evolution of pathogenicity and sexual reproduction in eight Candida genomes.</title>
        <authorList>
            <person name="Butler G."/>
            <person name="Rasmussen M.D."/>
            <person name="Lin M.F."/>
            <person name="Santos M.A."/>
            <person name="Sakthikumar S."/>
            <person name="Munro C.A."/>
            <person name="Rheinbay E."/>
            <person name="Grabherr M."/>
            <person name="Forche A."/>
            <person name="Reedy J.L."/>
            <person name="Agrafioti I."/>
            <person name="Arnaud M.B."/>
            <person name="Bates S."/>
            <person name="Brown A.J."/>
            <person name="Brunke S."/>
            <person name="Costanzo M.C."/>
            <person name="Fitzpatrick D.A."/>
            <person name="de Groot P.W."/>
            <person name="Harris D."/>
            <person name="Hoyer L.L."/>
            <person name="Hube B."/>
            <person name="Klis F.M."/>
            <person name="Kodira C."/>
            <person name="Lennard N."/>
            <person name="Logue M.E."/>
            <person name="Martin R."/>
            <person name="Neiman A.M."/>
            <person name="Nikolaou E."/>
            <person name="Quail M.A."/>
            <person name="Quinn J."/>
            <person name="Santos M.C."/>
            <person name="Schmitzberger F.F."/>
            <person name="Sherlock G."/>
            <person name="Shah P."/>
            <person name="Silverstein K.A."/>
            <person name="Skrzypek M.S."/>
            <person name="Soll D."/>
            <person name="Staggs R."/>
            <person name="Stansfield I."/>
            <person name="Stumpf M.P."/>
            <person name="Sudbery P.E."/>
            <person name="Srikantha T."/>
            <person name="Zeng Q."/>
            <person name="Berman J."/>
            <person name="Berriman M."/>
            <person name="Heitman J."/>
            <person name="Gow N.A."/>
            <person name="Lorenz M.C."/>
            <person name="Birren B.W."/>
            <person name="Kellis M."/>
            <person name="Cuomo C.A."/>
        </authorList>
    </citation>
    <scope>NUCLEOTIDE SEQUENCE [LARGE SCALE GENOMIC DNA]</scope>
    <source>
        <strain evidence="1 2">ATCC 42720</strain>
    </source>
</reference>
<evidence type="ECO:0000313" key="2">
    <source>
        <dbReference type="Proteomes" id="UP000007703"/>
    </source>
</evidence>
<protein>
    <submittedName>
        <fullName evidence="1">Uncharacterized protein</fullName>
    </submittedName>
</protein>
<accession>C4Y5U0</accession>
<dbReference type="VEuPathDB" id="FungiDB:CLUG_03524"/>
<evidence type="ECO:0000313" key="1">
    <source>
        <dbReference type="EMBL" id="EEQ39396.1"/>
    </source>
</evidence>
<dbReference type="AlphaFoldDB" id="C4Y5U0"/>
<dbReference type="HOGENOM" id="CLU_1562729_0_0_1"/>
<dbReference type="Proteomes" id="UP000007703">
    <property type="component" value="Unassembled WGS sequence"/>
</dbReference>
<organism evidence="1 2">
    <name type="scientific">Clavispora lusitaniae (strain ATCC 42720)</name>
    <name type="common">Yeast</name>
    <name type="synonym">Candida lusitaniae</name>
    <dbReference type="NCBI Taxonomy" id="306902"/>
    <lineage>
        <taxon>Eukaryota</taxon>
        <taxon>Fungi</taxon>
        <taxon>Dikarya</taxon>
        <taxon>Ascomycota</taxon>
        <taxon>Saccharomycotina</taxon>
        <taxon>Pichiomycetes</taxon>
        <taxon>Metschnikowiaceae</taxon>
        <taxon>Clavispora</taxon>
    </lineage>
</organism>
<dbReference type="InParanoid" id="C4Y5U0"/>
<gene>
    <name evidence="1" type="ORF">CLUG_03524</name>
</gene>
<sequence>MNVFPGELDLSYCISGSLLMGGFTSKEASLRGGLNTLAHSCEPFTLLDEVESASQASTSMISISSESSSFCSFVRSITSLNFSIVSGCSISSKFSFSKSARGHHFESFNLRFAAFNNVLRRFSPDGLAPPNRRDSALYLPFESASSRFSLIVLGVLHGAVNPAPNSFSSHT</sequence>